<dbReference type="Gene3D" id="1.25.40.10">
    <property type="entry name" value="Tetratricopeptide repeat domain"/>
    <property type="match status" value="1"/>
</dbReference>
<feature type="domain" description="Alpha-L-glutamate ligase-related protein ATP-grasp" evidence="1">
    <location>
        <begin position="526"/>
        <end position="732"/>
    </location>
</feature>
<dbReference type="Pfam" id="PF14397">
    <property type="entry name" value="ATPgrasp_ST"/>
    <property type="match status" value="1"/>
</dbReference>
<dbReference type="InterPro" id="IPR011990">
    <property type="entry name" value="TPR-like_helical_dom_sf"/>
</dbReference>
<dbReference type="SUPFAM" id="SSF56059">
    <property type="entry name" value="Glutathione synthetase ATP-binding domain-like"/>
    <property type="match status" value="1"/>
</dbReference>
<dbReference type="EMBL" id="CP158367">
    <property type="protein sequence ID" value="XBX75391.1"/>
    <property type="molecule type" value="Genomic_DNA"/>
</dbReference>
<gene>
    <name evidence="2" type="ORF">PRVXT_000510</name>
</gene>
<name>A0AAU7VND6_9FIRM</name>
<protein>
    <submittedName>
        <fullName evidence="2">Sugar-transfer associated ATP-grasp domain-containing protein</fullName>
    </submittedName>
</protein>
<proteinExistence type="predicted"/>
<dbReference type="InterPro" id="IPR039523">
    <property type="entry name" value="RimK-rel_E_lig_ATP-grasp"/>
</dbReference>
<accession>A0AAU7VND6</accession>
<sequence length="747" mass="85767">MDSINKVKDGIRSFIDRGHYPQALQILEQYEKKRPEDPDVFSLKAMIYVGKGDVDTAIEVLISGIQNNPKDFDMRYNLAYLYEQKGKLIKSFDTYNDSKDIAKSTEQLISVENALKKLKHTIKIAVEGNQTHSPDEKNIPYGIKNVRSKTKLVDVEINKCSDIFAFGFGDDDWHPFVELLKEYKECPNLKYQESVLGRFYQLFRPENLQDAIGGENGIKAPASQGWSPLPWSVHSNKCYLENKKQKKTVDQQNYFFGPNSNQNGKIEMKKLIDYYKLINDTGYHPDVFAADGISGYMLKNKNEYRFVVTSGHHFVATLAVLGYKSIRCQLPMTKDQSKVVDIKEINKWPQLQKKIYNKETATRFFYSFFKDMGRKKAIESDILCKDITAREQEQFSKYDIDIKNRHNVKFYNAGLLKDIDEDYVQEVQQYWQKHYGKTIDPGQHIAHANLTGQKDPRVIPHNIMWGEFIPFFNDTMMGKVGYSDKNIYDKLIPAPNRAVNVLKRVRGKYFDADNNYLGSEEAFRLLKSQSKDLIIKPSTTDDGKGIAKLNIKGSNVYHKGKIIDISDIEKIWGVNFLVQESIQQHSVLAEPHSSSVNTLRMVTLRWKGEVHNLLAYARFGVAGQVQDNSGAGGVCCGITETGEFMDYAIDKKANIYTHHPTTNYCFKDYAKVPNYDKCKKLVRDLHKEVLHCDLVSWDVVVGTDCEPIFLELNFWGPTFLYQINCQTPLFGDLTGEVLKHVRDNRGK</sequence>
<reference evidence="2" key="1">
    <citation type="journal article" date="2013" name="Extremophiles">
        <title>Proteinivorax tanatarense gen. nov., sp. nov., an anaerobic, haloalkaliphilic, proteolytic bacterium isolated from a decaying algal bloom, and proposal of Proteinivoraceae fam. nov.</title>
        <authorList>
            <person name="Kevbrin V."/>
            <person name="Boltyanskaya Y."/>
            <person name="Zhilina T."/>
            <person name="Kolganova T."/>
            <person name="Lavrentjeva E."/>
            <person name="Kuznetsov B."/>
        </authorList>
    </citation>
    <scope>NUCLEOTIDE SEQUENCE</scope>
    <source>
        <strain evidence="2">Z-910T</strain>
    </source>
</reference>
<evidence type="ECO:0000313" key="2">
    <source>
        <dbReference type="EMBL" id="XBX75391.1"/>
    </source>
</evidence>
<organism evidence="2">
    <name type="scientific">Proteinivorax tanatarense</name>
    <dbReference type="NCBI Taxonomy" id="1260629"/>
    <lineage>
        <taxon>Bacteria</taxon>
        <taxon>Bacillati</taxon>
        <taxon>Bacillota</taxon>
        <taxon>Clostridia</taxon>
        <taxon>Eubacteriales</taxon>
        <taxon>Proteinivoracaceae</taxon>
        <taxon>Proteinivorax</taxon>
    </lineage>
</organism>
<evidence type="ECO:0000259" key="1">
    <source>
        <dbReference type="Pfam" id="PF14397"/>
    </source>
</evidence>
<dbReference type="AlphaFoldDB" id="A0AAU7VND6"/>
<dbReference type="RefSeq" id="WP_350344136.1">
    <property type="nucleotide sequence ID" value="NZ_CP158367.1"/>
</dbReference>
<dbReference type="SUPFAM" id="SSF48452">
    <property type="entry name" value="TPR-like"/>
    <property type="match status" value="1"/>
</dbReference>
<reference evidence="2" key="2">
    <citation type="submission" date="2024-06" db="EMBL/GenBank/DDBJ databases">
        <authorList>
            <person name="Petrova K.O."/>
            <person name="Toshchakov S.V."/>
            <person name="Boltjanskaja Y.V."/>
            <person name="Kevbrin V."/>
        </authorList>
    </citation>
    <scope>NUCLEOTIDE SEQUENCE</scope>
    <source>
        <strain evidence="2">Z-910T</strain>
    </source>
</reference>